<dbReference type="Proteomes" id="UP001499843">
    <property type="component" value="Unassembled WGS sequence"/>
</dbReference>
<accession>A0ABN3CW78</accession>
<proteinExistence type="predicted"/>
<feature type="region of interest" description="Disordered" evidence="1">
    <location>
        <begin position="47"/>
        <end position="80"/>
    </location>
</feature>
<protein>
    <submittedName>
        <fullName evidence="2">Uncharacterized protein</fullName>
    </submittedName>
</protein>
<dbReference type="EMBL" id="BAAAQX010000035">
    <property type="protein sequence ID" value="GAA2213758.1"/>
    <property type="molecule type" value="Genomic_DNA"/>
</dbReference>
<reference evidence="2 3" key="1">
    <citation type="journal article" date="2019" name="Int. J. Syst. Evol. Microbiol.">
        <title>The Global Catalogue of Microorganisms (GCM) 10K type strain sequencing project: providing services to taxonomists for standard genome sequencing and annotation.</title>
        <authorList>
            <consortium name="The Broad Institute Genomics Platform"/>
            <consortium name="The Broad Institute Genome Sequencing Center for Infectious Disease"/>
            <person name="Wu L."/>
            <person name="Ma J."/>
        </authorList>
    </citation>
    <scope>NUCLEOTIDE SEQUENCE [LARGE SCALE GENOMIC DNA]</scope>
    <source>
        <strain evidence="2 3">JCM 16114</strain>
    </source>
</reference>
<evidence type="ECO:0000313" key="3">
    <source>
        <dbReference type="Proteomes" id="UP001499843"/>
    </source>
</evidence>
<evidence type="ECO:0000256" key="1">
    <source>
        <dbReference type="SAM" id="MobiDB-lite"/>
    </source>
</evidence>
<organism evidence="2 3">
    <name type="scientific">Nonomuraea monospora</name>
    <dbReference type="NCBI Taxonomy" id="568818"/>
    <lineage>
        <taxon>Bacteria</taxon>
        <taxon>Bacillati</taxon>
        <taxon>Actinomycetota</taxon>
        <taxon>Actinomycetes</taxon>
        <taxon>Streptosporangiales</taxon>
        <taxon>Streptosporangiaceae</taxon>
        <taxon>Nonomuraea</taxon>
    </lineage>
</organism>
<gene>
    <name evidence="2" type="ORF">GCM10009850_092210</name>
</gene>
<comment type="caution">
    <text evidence="2">The sequence shown here is derived from an EMBL/GenBank/DDBJ whole genome shotgun (WGS) entry which is preliminary data.</text>
</comment>
<sequence length="102" mass="10597">MFGSMRTCSCTTVLSFMGDNSRAWPRRALAEFGPPVRVGALPRAVVPREGGGSARGGPHEEWPPMRGASREGSPVRGDALWGVTPCGGGLPWGVAPVRGGVP</sequence>
<keyword evidence="3" id="KW-1185">Reference proteome</keyword>
<evidence type="ECO:0000313" key="2">
    <source>
        <dbReference type="EMBL" id="GAA2213758.1"/>
    </source>
</evidence>
<name>A0ABN3CW78_9ACTN</name>